<organism evidence="1 2">
    <name type="scientific">Pristionchus mayeri</name>
    <dbReference type="NCBI Taxonomy" id="1317129"/>
    <lineage>
        <taxon>Eukaryota</taxon>
        <taxon>Metazoa</taxon>
        <taxon>Ecdysozoa</taxon>
        <taxon>Nematoda</taxon>
        <taxon>Chromadorea</taxon>
        <taxon>Rhabditida</taxon>
        <taxon>Rhabditina</taxon>
        <taxon>Diplogasteromorpha</taxon>
        <taxon>Diplogasteroidea</taxon>
        <taxon>Neodiplogasteridae</taxon>
        <taxon>Pristionchus</taxon>
    </lineage>
</organism>
<keyword evidence="2" id="KW-1185">Reference proteome</keyword>
<gene>
    <name evidence="1" type="ORF">PMAYCL1PPCAC_12637</name>
</gene>
<dbReference type="AlphaFoldDB" id="A0AAN4ZJH2"/>
<proteinExistence type="predicted"/>
<evidence type="ECO:0000313" key="1">
    <source>
        <dbReference type="EMBL" id="GMR42442.1"/>
    </source>
</evidence>
<protein>
    <submittedName>
        <fullName evidence="1">Uncharacterized protein</fullName>
    </submittedName>
</protein>
<accession>A0AAN4ZJH2</accession>
<name>A0AAN4ZJH2_9BILA</name>
<dbReference type="Proteomes" id="UP001328107">
    <property type="component" value="Unassembled WGS sequence"/>
</dbReference>
<sequence>LLLDELLLLLQLLLLLLLLLLLIGQLLGLQLSLSLLAEIHLINRGCRCIELLRLLLRLRSRLGCPRERIVGRRSVEGHPVERREEDE</sequence>
<comment type="caution">
    <text evidence="1">The sequence shown here is derived from an EMBL/GenBank/DDBJ whole genome shotgun (WGS) entry which is preliminary data.</text>
</comment>
<feature type="non-terminal residue" evidence="1">
    <location>
        <position position="1"/>
    </location>
</feature>
<evidence type="ECO:0000313" key="2">
    <source>
        <dbReference type="Proteomes" id="UP001328107"/>
    </source>
</evidence>
<dbReference type="EMBL" id="BTRK01000003">
    <property type="protein sequence ID" value="GMR42442.1"/>
    <property type="molecule type" value="Genomic_DNA"/>
</dbReference>
<reference evidence="2" key="1">
    <citation type="submission" date="2022-10" db="EMBL/GenBank/DDBJ databases">
        <title>Genome assembly of Pristionchus species.</title>
        <authorList>
            <person name="Yoshida K."/>
            <person name="Sommer R.J."/>
        </authorList>
    </citation>
    <scope>NUCLEOTIDE SEQUENCE [LARGE SCALE GENOMIC DNA]</scope>
    <source>
        <strain evidence="2">RS5460</strain>
    </source>
</reference>
<feature type="non-terminal residue" evidence="1">
    <location>
        <position position="87"/>
    </location>
</feature>